<reference evidence="3" key="1">
    <citation type="submission" date="2015-10" db="EMBL/GenBank/DDBJ databases">
        <title>Genome of Paenibacillus bovis sp. nov.</title>
        <authorList>
            <person name="Wu Z."/>
            <person name="Gao C."/>
            <person name="Liu Z."/>
            <person name="Zheng H."/>
        </authorList>
    </citation>
    <scope>NUCLEOTIDE SEQUENCE [LARGE SCALE GENOMIC DNA]</scope>
    <source>
        <strain evidence="3">BD3526</strain>
    </source>
</reference>
<gene>
    <name evidence="2" type="ORF">AR543_13135</name>
</gene>
<evidence type="ECO:0000313" key="3">
    <source>
        <dbReference type="Proteomes" id="UP000078148"/>
    </source>
</evidence>
<name>A0A172ZI92_9BACL</name>
<dbReference type="STRING" id="1616788.AR543_13135"/>
<evidence type="ECO:0000256" key="1">
    <source>
        <dbReference type="SAM" id="Phobius"/>
    </source>
</evidence>
<dbReference type="AlphaFoldDB" id="A0A172ZI92"/>
<feature type="transmembrane region" description="Helical" evidence="1">
    <location>
        <begin position="108"/>
        <end position="133"/>
    </location>
</feature>
<reference evidence="2 3" key="2">
    <citation type="journal article" date="2016" name="Int. J. Syst. Evol. Microbiol.">
        <title>Paenibacillus bovis sp. nov., isolated from raw yak (Bos grunniens) milk.</title>
        <authorList>
            <person name="Gao C."/>
            <person name="Han J."/>
            <person name="Liu Z."/>
            <person name="Xu X."/>
            <person name="Hang F."/>
            <person name="Wu Z."/>
        </authorList>
    </citation>
    <scope>NUCLEOTIDE SEQUENCE [LARGE SCALE GENOMIC DNA]</scope>
    <source>
        <strain evidence="2 3">BD3526</strain>
    </source>
</reference>
<accession>A0A172ZI92</accession>
<dbReference type="Proteomes" id="UP000078148">
    <property type="component" value="Chromosome"/>
</dbReference>
<keyword evidence="1" id="KW-0472">Membrane</keyword>
<proteinExistence type="predicted"/>
<dbReference type="RefSeq" id="WP_060534965.1">
    <property type="nucleotide sequence ID" value="NZ_CP013023.1"/>
</dbReference>
<dbReference type="EMBL" id="CP013023">
    <property type="protein sequence ID" value="ANF96860.1"/>
    <property type="molecule type" value="Genomic_DNA"/>
</dbReference>
<organism evidence="2 3">
    <name type="scientific">Paenibacillus bovis</name>
    <dbReference type="NCBI Taxonomy" id="1616788"/>
    <lineage>
        <taxon>Bacteria</taxon>
        <taxon>Bacillati</taxon>
        <taxon>Bacillota</taxon>
        <taxon>Bacilli</taxon>
        <taxon>Bacillales</taxon>
        <taxon>Paenibacillaceae</taxon>
        <taxon>Paenibacillus</taxon>
    </lineage>
</organism>
<feature type="transmembrane region" description="Helical" evidence="1">
    <location>
        <begin position="35"/>
        <end position="54"/>
    </location>
</feature>
<sequence length="142" mass="15672">MARVKEVRPIQLFLLPAILLYAVSPQIQPMLSGGLIMEIILFVSISIGAMIGWLRSRSHTVHQDPINGKIVTQSSITSMIIVLVLIAVRVFIGYLIDSGYLLPHHSDAATLISNSLLIVALANVVTTRIMIYLDYNRLIHGI</sequence>
<evidence type="ECO:0000313" key="2">
    <source>
        <dbReference type="EMBL" id="ANF96860.1"/>
    </source>
</evidence>
<keyword evidence="1" id="KW-0812">Transmembrane</keyword>
<keyword evidence="3" id="KW-1185">Reference proteome</keyword>
<keyword evidence="1" id="KW-1133">Transmembrane helix</keyword>
<feature type="transmembrane region" description="Helical" evidence="1">
    <location>
        <begin position="75"/>
        <end position="96"/>
    </location>
</feature>
<dbReference type="KEGG" id="pbv:AR543_13135"/>
<protein>
    <recommendedName>
        <fullName evidence="4">DUF1453 domain-containing protein</fullName>
    </recommendedName>
</protein>
<dbReference type="OrthoDB" id="2617023at2"/>
<evidence type="ECO:0008006" key="4">
    <source>
        <dbReference type="Google" id="ProtNLM"/>
    </source>
</evidence>